<reference evidence="3 4" key="1">
    <citation type="submission" date="2018-10" db="EMBL/GenBank/DDBJ databases">
        <title>Genomic Encyclopedia of Archaeal and Bacterial Type Strains, Phase II (KMG-II): from individual species to whole genera.</title>
        <authorList>
            <person name="Goeker M."/>
        </authorList>
    </citation>
    <scope>NUCLEOTIDE SEQUENCE [LARGE SCALE GENOMIC DNA]</scope>
    <source>
        <strain evidence="3 4">ATCC 29870</strain>
    </source>
</reference>
<organism evidence="3 4">
    <name type="scientific">Metamycoplasma subdolum</name>
    <dbReference type="NCBI Taxonomy" id="92407"/>
    <lineage>
        <taxon>Bacteria</taxon>
        <taxon>Bacillati</taxon>
        <taxon>Mycoplasmatota</taxon>
        <taxon>Mycoplasmoidales</taxon>
        <taxon>Metamycoplasmataceae</taxon>
        <taxon>Metamycoplasma</taxon>
    </lineage>
</organism>
<dbReference type="Proteomes" id="UP000267246">
    <property type="component" value="Unassembled WGS sequence"/>
</dbReference>
<comment type="caution">
    <text evidence="3">The sequence shown here is derived from an EMBL/GenBank/DDBJ whole genome shotgun (WGS) entry which is preliminary data.</text>
</comment>
<dbReference type="Pfam" id="PF04200">
    <property type="entry name" value="Lipoprotein_17"/>
    <property type="match status" value="1"/>
</dbReference>
<sequence length="444" mass="51375">MRKSKLIFLSLGTIATALMSTSVMSSSCVNPNLEPQRWEYEYKDNELEKFKEYYLDKEKEFLATYVLISQDTKAEYISTGWKGILKEKMDAFKKVLNEAKTITDENKIAEAKIKLDNAFKELDNGAIAGLGYNSVDEYINEQRNSIAEAGGIRNYIQKELDNYTDGCFIADYDGLEPDKINLYQKAFPKKPFDELVKAAEIFVKAKTPIEKYNAFRWLAGLINILPVHLVQGTQKYMTPFKYGEEIDEKDDDMKDIIAALAWFPGYVYPKDYKMHMHKVSEEPKWDVSDLFLGQMGLNVNKYSVNLTIVSQTDDEEKGTRTVKIKAEKNGKFKEKDVVVGGFLTKEQEQKNNALKEQHKLMKLEFPTKFTNQKASDVYNEYQYLSRFFIELPEVHQYLDANNLGCMIDNVEYDDNKKECYAHIIVYDLLQETCFKTTIKITGFK</sequence>
<dbReference type="EMBL" id="REFI01000008">
    <property type="protein sequence ID" value="RMA77553.1"/>
    <property type="molecule type" value="Genomic_DNA"/>
</dbReference>
<keyword evidence="4" id="KW-1185">Reference proteome</keyword>
<dbReference type="RefSeq" id="WP_170141529.1">
    <property type="nucleotide sequence ID" value="NZ_CP137846.1"/>
</dbReference>
<dbReference type="AlphaFoldDB" id="A0A3L9ZXW4"/>
<feature type="domain" description="Lipoprotein-associated type-17" evidence="2">
    <location>
        <begin position="298"/>
        <end position="344"/>
    </location>
</feature>
<evidence type="ECO:0000259" key="2">
    <source>
        <dbReference type="Pfam" id="PF04200"/>
    </source>
</evidence>
<evidence type="ECO:0000313" key="3">
    <source>
        <dbReference type="EMBL" id="RMA77553.1"/>
    </source>
</evidence>
<keyword evidence="1" id="KW-0732">Signal</keyword>
<feature type="chain" id="PRO_5018280426" description="Lipoprotein-associated type-17 domain-containing protein" evidence="1">
    <location>
        <begin position="26"/>
        <end position="444"/>
    </location>
</feature>
<dbReference type="InterPro" id="IPR007326">
    <property type="entry name" value="Lipoprotein-assoc_dom"/>
</dbReference>
<name>A0A3L9ZXW4_9BACT</name>
<feature type="signal peptide" evidence="1">
    <location>
        <begin position="1"/>
        <end position="25"/>
    </location>
</feature>
<accession>A0A3L9ZXW4</accession>
<evidence type="ECO:0000313" key="4">
    <source>
        <dbReference type="Proteomes" id="UP000267246"/>
    </source>
</evidence>
<evidence type="ECO:0000256" key="1">
    <source>
        <dbReference type="SAM" id="SignalP"/>
    </source>
</evidence>
<proteinExistence type="predicted"/>
<dbReference type="PROSITE" id="PS51257">
    <property type="entry name" value="PROKAR_LIPOPROTEIN"/>
    <property type="match status" value="1"/>
</dbReference>
<gene>
    <name evidence="3" type="ORF">JN00_0404</name>
</gene>
<protein>
    <recommendedName>
        <fullName evidence="2">Lipoprotein-associated type-17 domain-containing protein</fullName>
    </recommendedName>
</protein>